<dbReference type="AlphaFoldDB" id="A0A1G6ILZ9"/>
<accession>A0A1G6ILZ9</accession>
<gene>
    <name evidence="1" type="ORF">SAMN05660835_00266</name>
</gene>
<evidence type="ECO:0000313" key="2">
    <source>
        <dbReference type="Proteomes" id="UP000199411"/>
    </source>
</evidence>
<sequence length="63" mass="7011">MEVNANTQIGIDVLKKAIDANKTQVSNLLKMQQNAQDKLNTQIQKNDTVPKSNVIGSLFDKRV</sequence>
<proteinExistence type="predicted"/>
<protein>
    <submittedName>
        <fullName evidence="1">Putative motility protein</fullName>
    </submittedName>
</protein>
<keyword evidence="2" id="KW-1185">Reference proteome</keyword>
<dbReference type="EMBL" id="FMYU01000002">
    <property type="protein sequence ID" value="SDC07528.1"/>
    <property type="molecule type" value="Genomic_DNA"/>
</dbReference>
<dbReference type="OrthoDB" id="9910993at2"/>
<name>A0A1G6ILZ9_9BACT</name>
<organism evidence="1 2">
    <name type="scientific">Desulfurella multipotens</name>
    <dbReference type="NCBI Taxonomy" id="79269"/>
    <lineage>
        <taxon>Bacteria</taxon>
        <taxon>Pseudomonadati</taxon>
        <taxon>Campylobacterota</taxon>
        <taxon>Desulfurellia</taxon>
        <taxon>Desulfurellales</taxon>
        <taxon>Desulfurellaceae</taxon>
        <taxon>Desulfurella</taxon>
    </lineage>
</organism>
<dbReference type="Proteomes" id="UP000199411">
    <property type="component" value="Unassembled WGS sequence"/>
</dbReference>
<evidence type="ECO:0000313" key="1">
    <source>
        <dbReference type="EMBL" id="SDC07528.1"/>
    </source>
</evidence>
<reference evidence="2" key="1">
    <citation type="submission" date="2016-10" db="EMBL/GenBank/DDBJ databases">
        <authorList>
            <person name="Varghese N."/>
            <person name="Submissions S."/>
        </authorList>
    </citation>
    <scope>NUCLEOTIDE SEQUENCE [LARGE SCALE GENOMIC DNA]</scope>
    <source>
        <strain evidence="2">DSM 8415</strain>
    </source>
</reference>
<dbReference type="RefSeq" id="WP_025392739.1">
    <property type="nucleotide sequence ID" value="NZ_FMYU01000002.1"/>
</dbReference>